<proteinExistence type="predicted"/>
<evidence type="ECO:0000313" key="1">
    <source>
        <dbReference type="EMBL" id="MCK9689158.1"/>
    </source>
</evidence>
<dbReference type="AlphaFoldDB" id="A0A9X1YQA4"/>
<gene>
    <name evidence="1" type="ORF">LPC04_25870</name>
</gene>
<accession>A0A9X1YQA4</accession>
<evidence type="ECO:0000313" key="2">
    <source>
        <dbReference type="Proteomes" id="UP001139353"/>
    </source>
</evidence>
<keyword evidence="2" id="KW-1185">Reference proteome</keyword>
<reference evidence="1" key="1">
    <citation type="submission" date="2021-11" db="EMBL/GenBank/DDBJ databases">
        <title>BS-T2-15 a new species belonging to the Comamonadaceae family isolated from the soil of a French oak forest.</title>
        <authorList>
            <person name="Mieszkin S."/>
            <person name="Alain K."/>
        </authorList>
    </citation>
    <scope>NUCLEOTIDE SEQUENCE</scope>
    <source>
        <strain evidence="1">BS-T2-15</strain>
    </source>
</reference>
<name>A0A9X1YQA4_9BURK</name>
<organism evidence="1 2">
    <name type="scientific">Scleromatobacter humisilvae</name>
    <dbReference type="NCBI Taxonomy" id="2897159"/>
    <lineage>
        <taxon>Bacteria</taxon>
        <taxon>Pseudomonadati</taxon>
        <taxon>Pseudomonadota</taxon>
        <taxon>Betaproteobacteria</taxon>
        <taxon>Burkholderiales</taxon>
        <taxon>Sphaerotilaceae</taxon>
        <taxon>Scleromatobacter</taxon>
    </lineage>
</organism>
<dbReference type="RefSeq" id="WP_275685205.1">
    <property type="nucleotide sequence ID" value="NZ_JAJLJH010000012.1"/>
</dbReference>
<sequence>MNKQLTSSSAPRVEWELLPSLLNMLGHRRTRAQPAWLETMPSELDVVEPSGPFQEVLPGLVMREVREPDIFQIFFG</sequence>
<dbReference type="Proteomes" id="UP001139353">
    <property type="component" value="Unassembled WGS sequence"/>
</dbReference>
<dbReference type="EMBL" id="JAJLJH010000012">
    <property type="protein sequence ID" value="MCK9689158.1"/>
    <property type="molecule type" value="Genomic_DNA"/>
</dbReference>
<protein>
    <submittedName>
        <fullName evidence="1">Uncharacterized protein</fullName>
    </submittedName>
</protein>
<comment type="caution">
    <text evidence="1">The sequence shown here is derived from an EMBL/GenBank/DDBJ whole genome shotgun (WGS) entry which is preliminary data.</text>
</comment>